<feature type="transmembrane region" description="Helical" evidence="7">
    <location>
        <begin position="60"/>
        <end position="83"/>
    </location>
</feature>
<accession>A0A135RMX6</accession>
<evidence type="ECO:0000256" key="3">
    <source>
        <dbReference type="ARBA" id="ARBA00022692"/>
    </source>
</evidence>
<dbReference type="SUPFAM" id="SSF103473">
    <property type="entry name" value="MFS general substrate transporter"/>
    <property type="match status" value="1"/>
</dbReference>
<keyword evidence="3 7" id="KW-0812">Transmembrane</keyword>
<keyword evidence="5 7" id="KW-0472">Membrane</keyword>
<sequence length="382" mass="41754">MYILNYIDRNAVPHARVQGLEKDLGMSGYKYNIVLSVTFIGCIAMQVPSNMILTKVRPSWYLSGCMATWGIVSGLSGAVHSFAGLAVNRFFLGITEGAFGVLFAAGIAAAFSNNSLESRRWLFIMEGIATVVFATAAASTIPDWPATTKWLTPEEKAIGVWRIIEDAGKEEEEISTSAAFKLAAGDYHIWLCVIGQMCLQAVASLTSFLPTLVQSFGYGTVETLLLTSPPYIFTTLFCLLNTWYSDPGTIITIATANTGARYFALFLMLPGTYGCFQISNAWMANIAARPQKKRAIALTANNSIGNLALVWIPESCPPRHCNHKYCGTGALLKRKNRHMDNSRNFNALEQGVVDGKNSSTHVEERQDGPGLEQQVVGTSMRY</sequence>
<feature type="transmembrane region" description="Helical" evidence="7">
    <location>
        <begin position="224"/>
        <end position="244"/>
    </location>
</feature>
<dbReference type="Gene3D" id="1.20.1250.20">
    <property type="entry name" value="MFS general substrate transporter like domains"/>
    <property type="match status" value="1"/>
</dbReference>
<feature type="transmembrane region" description="Helical" evidence="7">
    <location>
        <begin position="121"/>
        <end position="141"/>
    </location>
</feature>
<dbReference type="InterPro" id="IPR036259">
    <property type="entry name" value="MFS_trans_sf"/>
</dbReference>
<dbReference type="EMBL" id="JFFI01002772">
    <property type="protein sequence ID" value="KXH24975.1"/>
    <property type="molecule type" value="Genomic_DNA"/>
</dbReference>
<evidence type="ECO:0000256" key="2">
    <source>
        <dbReference type="ARBA" id="ARBA00022448"/>
    </source>
</evidence>
<evidence type="ECO:0000313" key="8">
    <source>
        <dbReference type="EMBL" id="KXH24975.1"/>
    </source>
</evidence>
<feature type="region of interest" description="Disordered" evidence="6">
    <location>
        <begin position="355"/>
        <end position="382"/>
    </location>
</feature>
<comment type="caution">
    <text evidence="8">The sequence shown here is derived from an EMBL/GenBank/DDBJ whole genome shotgun (WGS) entry which is preliminary data.</text>
</comment>
<dbReference type="GO" id="GO:0022857">
    <property type="term" value="F:transmembrane transporter activity"/>
    <property type="evidence" value="ECO:0007669"/>
    <property type="project" value="InterPro"/>
</dbReference>
<feature type="transmembrane region" description="Helical" evidence="7">
    <location>
        <begin position="89"/>
        <end position="109"/>
    </location>
</feature>
<evidence type="ECO:0000256" key="5">
    <source>
        <dbReference type="ARBA" id="ARBA00023136"/>
    </source>
</evidence>
<feature type="transmembrane region" description="Helical" evidence="7">
    <location>
        <begin position="29"/>
        <end position="48"/>
    </location>
</feature>
<evidence type="ECO:0000313" key="9">
    <source>
        <dbReference type="Proteomes" id="UP000070121"/>
    </source>
</evidence>
<reference evidence="8 9" key="1">
    <citation type="submission" date="2014-02" db="EMBL/GenBank/DDBJ databases">
        <title>The genome sequence of Colletotrichum salicis CBS 607.94.</title>
        <authorList>
            <person name="Baroncelli R."/>
            <person name="Thon M.R."/>
        </authorList>
    </citation>
    <scope>NUCLEOTIDE SEQUENCE [LARGE SCALE GENOMIC DNA]</scope>
    <source>
        <strain evidence="8 9">CBS 607.94</strain>
    </source>
</reference>
<keyword evidence="9" id="KW-1185">Reference proteome</keyword>
<dbReference type="PANTHER" id="PTHR43791">
    <property type="entry name" value="PERMEASE-RELATED"/>
    <property type="match status" value="1"/>
</dbReference>
<dbReference type="Pfam" id="PF07690">
    <property type="entry name" value="MFS_1"/>
    <property type="match status" value="1"/>
</dbReference>
<dbReference type="GO" id="GO:0016020">
    <property type="term" value="C:membrane"/>
    <property type="evidence" value="ECO:0007669"/>
    <property type="project" value="UniProtKB-SubCell"/>
</dbReference>
<dbReference type="InterPro" id="IPR011701">
    <property type="entry name" value="MFS"/>
</dbReference>
<dbReference type="PANTHER" id="PTHR43791:SF92">
    <property type="entry name" value="AGL026WP"/>
    <property type="match status" value="1"/>
</dbReference>
<keyword evidence="4 7" id="KW-1133">Transmembrane helix</keyword>
<proteinExistence type="predicted"/>
<evidence type="ECO:0000256" key="7">
    <source>
        <dbReference type="SAM" id="Phobius"/>
    </source>
</evidence>
<dbReference type="Proteomes" id="UP000070121">
    <property type="component" value="Unassembled WGS sequence"/>
</dbReference>
<evidence type="ECO:0000256" key="4">
    <source>
        <dbReference type="ARBA" id="ARBA00022989"/>
    </source>
</evidence>
<feature type="transmembrane region" description="Helical" evidence="7">
    <location>
        <begin position="264"/>
        <end position="284"/>
    </location>
</feature>
<organism evidence="8 9">
    <name type="scientific">Colletotrichum salicis</name>
    <dbReference type="NCBI Taxonomy" id="1209931"/>
    <lineage>
        <taxon>Eukaryota</taxon>
        <taxon>Fungi</taxon>
        <taxon>Dikarya</taxon>
        <taxon>Ascomycota</taxon>
        <taxon>Pezizomycotina</taxon>
        <taxon>Sordariomycetes</taxon>
        <taxon>Hypocreomycetidae</taxon>
        <taxon>Glomerellales</taxon>
        <taxon>Glomerellaceae</taxon>
        <taxon>Colletotrichum</taxon>
        <taxon>Colletotrichum acutatum species complex</taxon>
    </lineage>
</organism>
<keyword evidence="2" id="KW-0813">Transport</keyword>
<evidence type="ECO:0000256" key="1">
    <source>
        <dbReference type="ARBA" id="ARBA00004141"/>
    </source>
</evidence>
<name>A0A135RMX6_9PEZI</name>
<evidence type="ECO:0000256" key="6">
    <source>
        <dbReference type="SAM" id="MobiDB-lite"/>
    </source>
</evidence>
<dbReference type="STRING" id="1209931.A0A135RMX6"/>
<comment type="subcellular location">
    <subcellularLocation>
        <location evidence="1">Membrane</location>
        <topology evidence="1">Multi-pass membrane protein</topology>
    </subcellularLocation>
</comment>
<dbReference type="OrthoDB" id="2250022at2759"/>
<gene>
    <name evidence="8" type="ORF">CSAL01_12389</name>
</gene>
<dbReference type="AlphaFoldDB" id="A0A135RMX6"/>
<protein>
    <submittedName>
        <fullName evidence="8">Major facilitator superfamily transporter</fullName>
    </submittedName>
</protein>
<feature type="transmembrane region" description="Helical" evidence="7">
    <location>
        <begin position="187"/>
        <end position="212"/>
    </location>
</feature>